<dbReference type="AlphaFoldDB" id="A0A7Y2PKX4"/>
<protein>
    <submittedName>
        <fullName evidence="1">Uncharacterized protein</fullName>
    </submittedName>
</protein>
<evidence type="ECO:0000313" key="2">
    <source>
        <dbReference type="Proteomes" id="UP000529861"/>
    </source>
</evidence>
<reference evidence="1 2" key="1">
    <citation type="submission" date="2020-04" db="EMBL/GenBank/DDBJ databases">
        <title>Draft genome sequence of Caldanaerobacter sunterraneus. strain 1523vc isolated from Griffin hot spring, Kamchatka, Russia.</title>
        <authorList>
            <person name="Toshchakov S.V."/>
            <person name="Podosokorskaya O.A."/>
            <person name="Kublanov I.V."/>
            <person name="Korzhenkov A."/>
            <person name="Patrushev M.V."/>
        </authorList>
    </citation>
    <scope>NUCLEOTIDE SEQUENCE [LARGE SCALE GENOMIC DNA]</scope>
    <source>
        <strain evidence="1 2">1523vc</strain>
    </source>
</reference>
<accession>A0A7Y2PKX4</accession>
<dbReference type="EMBL" id="JABEQB010000005">
    <property type="protein sequence ID" value="NNG66130.1"/>
    <property type="molecule type" value="Genomic_DNA"/>
</dbReference>
<sequence length="57" mass="6959">MSPLDFIKEFYLSLLEQGWTLNDIDEMDFFWYLDLMVYRANKEEKKKYTTIDKVIGL</sequence>
<comment type="caution">
    <text evidence="1">The sequence shown here is derived from an EMBL/GenBank/DDBJ whole genome shotgun (WGS) entry which is preliminary data.</text>
</comment>
<evidence type="ECO:0000313" key="1">
    <source>
        <dbReference type="EMBL" id="NNG66130.1"/>
    </source>
</evidence>
<name>A0A7Y2PKX4_9THEO</name>
<gene>
    <name evidence="1" type="ORF">HKI81_02605</name>
</gene>
<dbReference type="RefSeq" id="WP_170270323.1">
    <property type="nucleotide sequence ID" value="NZ_JABEQB010000005.1"/>
</dbReference>
<organism evidence="1 2">
    <name type="scientific">Caldanaerobacter subterraneus</name>
    <dbReference type="NCBI Taxonomy" id="911092"/>
    <lineage>
        <taxon>Bacteria</taxon>
        <taxon>Bacillati</taxon>
        <taxon>Bacillota</taxon>
        <taxon>Clostridia</taxon>
        <taxon>Thermoanaerobacterales</taxon>
        <taxon>Thermoanaerobacteraceae</taxon>
        <taxon>Caldanaerobacter</taxon>
    </lineage>
</organism>
<dbReference type="Proteomes" id="UP000529861">
    <property type="component" value="Unassembled WGS sequence"/>
</dbReference>
<proteinExistence type="predicted"/>